<feature type="region of interest" description="Disordered" evidence="1">
    <location>
        <begin position="462"/>
        <end position="501"/>
    </location>
</feature>
<proteinExistence type="predicted"/>
<dbReference type="RefSeq" id="WP_270073453.1">
    <property type="nucleotide sequence ID" value="NZ_JAJAQC010000031.1"/>
</dbReference>
<feature type="compositionally biased region" description="Low complexity" evidence="1">
    <location>
        <begin position="462"/>
        <end position="481"/>
    </location>
</feature>
<feature type="compositionally biased region" description="Low complexity" evidence="1">
    <location>
        <begin position="529"/>
        <end position="544"/>
    </location>
</feature>
<dbReference type="Proteomes" id="UP001140076">
    <property type="component" value="Unassembled WGS sequence"/>
</dbReference>
<organism evidence="2 3">
    <name type="scientific">Streptomonospora mangrovi</name>
    <dbReference type="NCBI Taxonomy" id="2883123"/>
    <lineage>
        <taxon>Bacteria</taxon>
        <taxon>Bacillati</taxon>
        <taxon>Actinomycetota</taxon>
        <taxon>Actinomycetes</taxon>
        <taxon>Streptosporangiales</taxon>
        <taxon>Nocardiopsidaceae</taxon>
        <taxon>Streptomonospora</taxon>
    </lineage>
</organism>
<reference evidence="2" key="1">
    <citation type="submission" date="2021-10" db="EMBL/GenBank/DDBJ databases">
        <title>Streptomonospora sp. nov., isolated from mangrove soil.</title>
        <authorList>
            <person name="Chen X."/>
            <person name="Ge X."/>
            <person name="Liu W."/>
        </authorList>
    </citation>
    <scope>NUCLEOTIDE SEQUENCE</scope>
    <source>
        <strain evidence="2">S1-112</strain>
    </source>
</reference>
<name>A0A9X3NMU6_9ACTN</name>
<protein>
    <submittedName>
        <fullName evidence="2">Uncharacterized protein</fullName>
    </submittedName>
</protein>
<feature type="compositionally biased region" description="Low complexity" evidence="1">
    <location>
        <begin position="551"/>
        <end position="570"/>
    </location>
</feature>
<comment type="caution">
    <text evidence="2">The sequence shown here is derived from an EMBL/GenBank/DDBJ whole genome shotgun (WGS) entry which is preliminary data.</text>
</comment>
<evidence type="ECO:0000313" key="3">
    <source>
        <dbReference type="Proteomes" id="UP001140076"/>
    </source>
</evidence>
<evidence type="ECO:0000313" key="2">
    <source>
        <dbReference type="EMBL" id="MDA0566198.1"/>
    </source>
</evidence>
<accession>A0A9X3NMU6</accession>
<dbReference type="EMBL" id="JAJAQC010000031">
    <property type="protein sequence ID" value="MDA0566198.1"/>
    <property type="molecule type" value="Genomic_DNA"/>
</dbReference>
<keyword evidence="3" id="KW-1185">Reference proteome</keyword>
<gene>
    <name evidence="2" type="ORF">LG943_18020</name>
</gene>
<sequence length="576" mass="61446">MAAEGDRDRGEIENAARFHGDVVRRAATARTRADWEALGDELNRRVLHARRLLLDGRPAAAGAWATGVADAVKDLGGDLFPHQHATALLVRGLSATGLGLVGPAADDLAGAYTLLRDPAVPWPNEAVRDGLIGEAAAGILDLHGYCHDMAPRVGGEGAADYRANAKLVLNAAVSFEERAKDGPRWRLVLADRLLRQAREVDSLEGRHQLIDGAWLLTAARTDDVVEPGDRAMLQALSAEAHRRNLEWAEAAEEAPDRTDVVDDITLLTKRIDGLDRRSHGDDPDLQTPGGEAARREIHLLLRAALAAYARFVGNEAQGRLREGENATHQLAERRGALERVWRISREHETDPSRRLGDAYDYLVAVSEGGSADHQERREILTELAELPRDLLEAGDPRARVAAGLLYAMATQHARALLPGHAAKRGAAAPGADAGADFQEAKWAVERAERHHVLLAKVERAVPAGGRSGSRGRPPAVPPGRALAWDDIATPPPPRLPANDTERRTGELADLRAEIADVAMRANHGGGLGPAVAAAAGRSASGKSAGARRKAATGAAARRPAPADPASVARAARIRPR</sequence>
<feature type="region of interest" description="Disordered" evidence="1">
    <location>
        <begin position="529"/>
        <end position="576"/>
    </location>
</feature>
<dbReference type="AlphaFoldDB" id="A0A9X3NMU6"/>
<evidence type="ECO:0000256" key="1">
    <source>
        <dbReference type="SAM" id="MobiDB-lite"/>
    </source>
</evidence>